<dbReference type="Proteomes" id="UP000030703">
    <property type="component" value="Unassembled WGS sequence"/>
</dbReference>
<protein>
    <submittedName>
        <fullName evidence="1">Uncharacterized protein</fullName>
    </submittedName>
</protein>
<dbReference type="AlphaFoldDB" id="W9ZCB6"/>
<reference evidence="1" key="2">
    <citation type="submission" date="2012-05" db="EMBL/GenBank/DDBJ databases">
        <title>Annotation of the Genome Sequence of Fusarium oxysporum f. sp. melonis 26406.</title>
        <authorList>
            <consortium name="The Broad Institute Genomics Platform"/>
            <person name="Ma L.-J."/>
            <person name="Corby-Kistler H."/>
            <person name="Broz K."/>
            <person name="Gale L.R."/>
            <person name="Jonkers W."/>
            <person name="O'Donnell K."/>
            <person name="Ploetz R."/>
            <person name="Steinberg C."/>
            <person name="Schwartz D.C."/>
            <person name="VanEtten H."/>
            <person name="Zhou S."/>
            <person name="Young S.K."/>
            <person name="Zeng Q."/>
            <person name="Gargeya S."/>
            <person name="Fitzgerald M."/>
            <person name="Abouelleil A."/>
            <person name="Alvarado L."/>
            <person name="Chapman S.B."/>
            <person name="Gainer-Dewar J."/>
            <person name="Goldberg J."/>
            <person name="Griggs A."/>
            <person name="Gujja S."/>
            <person name="Hansen M."/>
            <person name="Howarth C."/>
            <person name="Imamovic A."/>
            <person name="Ireland A."/>
            <person name="Larimer J."/>
            <person name="McCowan C."/>
            <person name="Murphy C."/>
            <person name="Pearson M."/>
            <person name="Poon T.W."/>
            <person name="Priest M."/>
            <person name="Roberts A."/>
            <person name="Saif S."/>
            <person name="Shea T."/>
            <person name="Sykes S."/>
            <person name="Wortman J."/>
            <person name="Nusbaum C."/>
            <person name="Birren B."/>
        </authorList>
    </citation>
    <scope>NUCLEOTIDE SEQUENCE</scope>
    <source>
        <strain evidence="1">26406</strain>
    </source>
</reference>
<dbReference type="HOGENOM" id="CLU_3368537_0_0_1"/>
<reference evidence="1" key="1">
    <citation type="submission" date="2012-04" db="EMBL/GenBank/DDBJ databases">
        <title>The Genome Sequence of Fusarium oxysporum melonis.</title>
        <authorList>
            <consortium name="The Broad Institute Genome Sequencing Platform"/>
            <person name="Ma L.-J."/>
            <person name="Gale L.R."/>
            <person name="Schwartz D.C."/>
            <person name="Zhou S."/>
            <person name="Corby-Kistler H."/>
            <person name="Young S.K."/>
            <person name="Zeng Q."/>
            <person name="Gargeya S."/>
            <person name="Fitzgerald M."/>
            <person name="Haas B."/>
            <person name="Abouelleil A."/>
            <person name="Alvarado L."/>
            <person name="Arachchi H.M."/>
            <person name="Berlin A."/>
            <person name="Brown A."/>
            <person name="Chapman S.B."/>
            <person name="Chen Z."/>
            <person name="Dunbar C."/>
            <person name="Freedman E."/>
            <person name="Gearin G."/>
            <person name="Goldberg J."/>
            <person name="Griggs A."/>
            <person name="Gujja S."/>
            <person name="Heiman D."/>
            <person name="Howarth C."/>
            <person name="Larson L."/>
            <person name="Lui A."/>
            <person name="MacDonald P.J.P."/>
            <person name="Montmayeur A."/>
            <person name="Murphy C."/>
            <person name="Neiman D."/>
            <person name="Pearson M."/>
            <person name="Priest M."/>
            <person name="Roberts A."/>
            <person name="Saif S."/>
            <person name="Shea T."/>
            <person name="Shenoy N."/>
            <person name="Sisk P."/>
            <person name="Stolte C."/>
            <person name="Sykes S."/>
            <person name="Wortman J."/>
            <person name="Nusbaum C."/>
            <person name="Birren B."/>
        </authorList>
    </citation>
    <scope>NUCLEOTIDE SEQUENCE</scope>
    <source>
        <strain evidence="1">26406</strain>
    </source>
</reference>
<dbReference type="EMBL" id="JH659379">
    <property type="protein sequence ID" value="EXK25908.1"/>
    <property type="molecule type" value="Genomic_DNA"/>
</dbReference>
<gene>
    <name evidence="1" type="ORF">FOMG_17477</name>
</gene>
<evidence type="ECO:0000313" key="1">
    <source>
        <dbReference type="EMBL" id="EXK25908.1"/>
    </source>
</evidence>
<name>W9ZCB6_FUSOX</name>
<dbReference type="VEuPathDB" id="FungiDB:FOMG_17477"/>
<sequence length="35" mass="3683">MSYSFSENREAMPDGMNNGLGFYEKAGKVGAGPLG</sequence>
<organism evidence="1">
    <name type="scientific">Fusarium oxysporum f. sp. melonis 26406</name>
    <dbReference type="NCBI Taxonomy" id="1089452"/>
    <lineage>
        <taxon>Eukaryota</taxon>
        <taxon>Fungi</taxon>
        <taxon>Dikarya</taxon>
        <taxon>Ascomycota</taxon>
        <taxon>Pezizomycotina</taxon>
        <taxon>Sordariomycetes</taxon>
        <taxon>Hypocreomycetidae</taxon>
        <taxon>Hypocreales</taxon>
        <taxon>Nectriaceae</taxon>
        <taxon>Fusarium</taxon>
        <taxon>Fusarium oxysporum species complex</taxon>
    </lineage>
</organism>
<proteinExistence type="predicted"/>
<accession>W9ZCB6</accession>